<dbReference type="SUPFAM" id="SSF56784">
    <property type="entry name" value="HAD-like"/>
    <property type="match status" value="1"/>
</dbReference>
<dbReference type="Gene3D" id="3.30.1240.10">
    <property type="match status" value="1"/>
</dbReference>
<evidence type="ECO:0000313" key="2">
    <source>
        <dbReference type="Proteomes" id="UP000182652"/>
    </source>
</evidence>
<dbReference type="GO" id="GO:0000287">
    <property type="term" value="F:magnesium ion binding"/>
    <property type="evidence" value="ECO:0007669"/>
    <property type="project" value="TreeGrafter"/>
</dbReference>
<dbReference type="AlphaFoldDB" id="A0A1H4PC65"/>
<dbReference type="Proteomes" id="UP000182652">
    <property type="component" value="Unassembled WGS sequence"/>
</dbReference>
<evidence type="ECO:0008006" key="3">
    <source>
        <dbReference type="Google" id="ProtNLM"/>
    </source>
</evidence>
<accession>A0A1H4PC65</accession>
<dbReference type="RefSeq" id="WP_066212126.1">
    <property type="nucleotide sequence ID" value="NZ_FNSN01000003.1"/>
</dbReference>
<organism evidence="1 2">
    <name type="scientific">Arthrobacter woluwensis</name>
    <dbReference type="NCBI Taxonomy" id="156980"/>
    <lineage>
        <taxon>Bacteria</taxon>
        <taxon>Bacillati</taxon>
        <taxon>Actinomycetota</taxon>
        <taxon>Actinomycetes</taxon>
        <taxon>Micrococcales</taxon>
        <taxon>Micrococcaceae</taxon>
        <taxon>Arthrobacter</taxon>
    </lineage>
</organism>
<dbReference type="Pfam" id="PF08282">
    <property type="entry name" value="Hydrolase_3"/>
    <property type="match status" value="1"/>
</dbReference>
<name>A0A1H4PC65_9MICC</name>
<dbReference type="GO" id="GO:0005829">
    <property type="term" value="C:cytosol"/>
    <property type="evidence" value="ECO:0007669"/>
    <property type="project" value="TreeGrafter"/>
</dbReference>
<dbReference type="GO" id="GO:0016791">
    <property type="term" value="F:phosphatase activity"/>
    <property type="evidence" value="ECO:0007669"/>
    <property type="project" value="TreeGrafter"/>
</dbReference>
<sequence>MTSQQPFRPRAVFLDIDGTYADHGLVPDAHVEAVQLARSVGHKVFLCTGRPLAMIADRILDPGFDGVVSGAGARVDVGGETLRDTRFEQGLADRVIEALDAHHAAYILEAPHALHGRHGVDQRLREVLAPIFAGRETSPGRHSATVDPAADILGPMQYADDLRGTSFAKVSCFASDTPLTEVIAELGPEVGLVPSSLSALGDTAGEIFVAGTHKAVGIQVVQDHLGLAREDIIAIGDSANDLEMLEYAGIGIAVEGAAPDLVAVSDRMTAGPAEHGVARALAELGLLG</sequence>
<gene>
    <name evidence="1" type="ORF">SAMN04489745_1927</name>
</gene>
<dbReference type="PANTHER" id="PTHR10000:SF25">
    <property type="entry name" value="PHOSPHATASE YKRA-RELATED"/>
    <property type="match status" value="1"/>
</dbReference>
<dbReference type="InterPro" id="IPR023214">
    <property type="entry name" value="HAD_sf"/>
</dbReference>
<evidence type="ECO:0000313" key="1">
    <source>
        <dbReference type="EMBL" id="SEC04592.1"/>
    </source>
</evidence>
<reference evidence="1 2" key="1">
    <citation type="submission" date="2016-10" db="EMBL/GenBank/DDBJ databases">
        <authorList>
            <person name="de Groot N.N."/>
        </authorList>
    </citation>
    <scope>NUCLEOTIDE SEQUENCE [LARGE SCALE GENOMIC DNA]</scope>
    <source>
        <strain evidence="1 2">DSM 10495</strain>
    </source>
</reference>
<dbReference type="InterPro" id="IPR036412">
    <property type="entry name" value="HAD-like_sf"/>
</dbReference>
<dbReference type="Gene3D" id="3.40.50.1000">
    <property type="entry name" value="HAD superfamily/HAD-like"/>
    <property type="match status" value="1"/>
</dbReference>
<protein>
    <recommendedName>
        <fullName evidence="3">Haloacid dehalogenase</fullName>
    </recommendedName>
</protein>
<proteinExistence type="predicted"/>
<keyword evidence="2" id="KW-1185">Reference proteome</keyword>
<dbReference type="PANTHER" id="PTHR10000">
    <property type="entry name" value="PHOSPHOSERINE PHOSPHATASE"/>
    <property type="match status" value="1"/>
</dbReference>
<dbReference type="EMBL" id="FNSN01000003">
    <property type="protein sequence ID" value="SEC04592.1"/>
    <property type="molecule type" value="Genomic_DNA"/>
</dbReference>
<dbReference type="STRING" id="156980.SAMN04489745_1927"/>